<dbReference type="Gene3D" id="3.30.379.10">
    <property type="entry name" value="Chitobiase/beta-hexosaminidase domain 2-like"/>
    <property type="match status" value="1"/>
</dbReference>
<organism evidence="3 4">
    <name type="scientific">Eubacterium uniforme</name>
    <dbReference type="NCBI Taxonomy" id="39495"/>
    <lineage>
        <taxon>Bacteria</taxon>
        <taxon>Bacillati</taxon>
        <taxon>Bacillota</taxon>
        <taxon>Clostridia</taxon>
        <taxon>Eubacteriales</taxon>
        <taxon>Eubacteriaceae</taxon>
        <taxon>Eubacterium</taxon>
    </lineage>
</organism>
<proteinExistence type="predicted"/>
<dbReference type="STRING" id="39495.SAMN02745111_02127"/>
<dbReference type="InterPro" id="IPR042301">
    <property type="entry name" value="GH115_sf"/>
</dbReference>
<dbReference type="PANTHER" id="PTHR37842:SF2">
    <property type="entry name" value="GYLCOSYL HYDROLASE 115 C-TERMINAL DOMAIN-CONTAINING PROTEIN"/>
    <property type="match status" value="1"/>
</dbReference>
<keyword evidence="1 3" id="KW-0378">Hydrolase</keyword>
<keyword evidence="4" id="KW-1185">Reference proteome</keyword>
<feature type="domain" description="Gylcosyl hydrolase 115 C-terminal" evidence="2">
    <location>
        <begin position="881"/>
        <end position="1046"/>
    </location>
</feature>
<sequence length="1049" mass="120399">MRENKIILSKENGIQFLYENCAYSGVKKIADIVRKDVELVLGICPEELKVRKNLSISKIVNTSNVKSGKAGNESSKTTIIFATIGKSEVLEELVKEGLVDIKDIKGKREVYKFSVRPEENVILIIGSDKRGTIYGLFHLSELLGVSAFVNWSNAIPKKKKKLEISLDDSCVSKEPSVYYRGFFINDEWPCFGNWCMEHFGGFNAKMYAHVFELLLRMKGNYLWPAMWSACFANDGPGLESAKLADELGVVMGLSHHEPCLRHGEEYSQLRGPKSKYGDAWNFRTNKEGITRFWRDGLKRNGNLENVITLGMRGERDSKILGEDATLKDNIDLLRDVLKVQNQLIKEEVNDNLREVPRMLALYKEVEPYYYGDEKTKGLMNSKELKNVILMLCDDNHGYLRSLPDEEMRKHKGGFGMYYHFDYHGDPVSYEWINSSYLPQVWEQMTTAYEYGVKKLWIVNVGDLGLNEIPLSYFMDLAYDYEKYGSSNINSADEYIHTLMEKVFGDVYSEEEVEELAEMYIKYTRIMHNRRPEHMGKFVYSVCGFYEAQKTLMEVESIIKECEYFLNKCKRTNKDCFIELIGYSVLAGMNLVKMWIYSGFNSYYASQGLVVANAYADMVTEAIKEDRRLKKVFDKAAGGKWKGFADAEHIGFKKWNCEERKNPTIRNIIPIEGSKLMVGLEAEANYTSGREWSPKQMDVNFLKPIKNYGITSAYIGLMSEDKCKFSVEKDSDFIKVALREKAHASLDDIFKNYKTFCKDVMSKNNTSKCVKKTDDNNDISLGNYIIDNNSAVNSYVDIKNPLKFVDIFVDYEKLDKYYETIDDLYEKKKVSSKKKLTRSEQAKFKLLDSDLAKEYLEKGYVICHVKIKYDLGEVTLNVKTDRDGIKAINASHYNTKYYKNENFEIIEGLGRDTDGVKVMPVVDKVYKLKDAPVISYSVDVKKSGKYNIVYVIEPTNSYKYGGKITFAYSINEEKVRKVNVLEDTYVAGVTADWEEGVLNHARYIEDVVTLKKGTNIINVYGLCNEIVLDKIILSKKDIKIPRSYMGPGVN</sequence>
<accession>A0A1T4W2A2</accession>
<dbReference type="Proteomes" id="UP000190814">
    <property type="component" value="Unassembled WGS sequence"/>
</dbReference>
<evidence type="ECO:0000259" key="2">
    <source>
        <dbReference type="Pfam" id="PF17829"/>
    </source>
</evidence>
<dbReference type="Gene3D" id="1.20.58.2150">
    <property type="match status" value="1"/>
</dbReference>
<dbReference type="Gene3D" id="3.20.20.520">
    <property type="entry name" value="Glycosyl hydrolase family 115"/>
    <property type="match status" value="1"/>
</dbReference>
<protein>
    <submittedName>
        <fullName evidence="3">Glycosyl hydrolase family 115</fullName>
    </submittedName>
</protein>
<evidence type="ECO:0000256" key="1">
    <source>
        <dbReference type="ARBA" id="ARBA00022801"/>
    </source>
</evidence>
<evidence type="ECO:0000313" key="4">
    <source>
        <dbReference type="Proteomes" id="UP000190814"/>
    </source>
</evidence>
<dbReference type="AlphaFoldDB" id="A0A1T4W2A2"/>
<dbReference type="SUPFAM" id="SSF55545">
    <property type="entry name" value="beta-N-acetylhexosaminidase-like domain"/>
    <property type="match status" value="1"/>
</dbReference>
<dbReference type="Pfam" id="PF17829">
    <property type="entry name" value="GH115_C"/>
    <property type="match status" value="1"/>
</dbReference>
<dbReference type="OrthoDB" id="8727830at2"/>
<dbReference type="InterPro" id="IPR029018">
    <property type="entry name" value="Hex-like_dom2"/>
</dbReference>
<reference evidence="3 4" key="1">
    <citation type="submission" date="2017-02" db="EMBL/GenBank/DDBJ databases">
        <authorList>
            <person name="Peterson S.W."/>
        </authorList>
    </citation>
    <scope>NUCLEOTIDE SEQUENCE [LARGE SCALE GENOMIC DNA]</scope>
    <source>
        <strain evidence="3 4">ATCC 35992</strain>
    </source>
</reference>
<dbReference type="Gene3D" id="2.60.120.1620">
    <property type="match status" value="1"/>
</dbReference>
<dbReference type="InterPro" id="IPR031924">
    <property type="entry name" value="GH115"/>
</dbReference>
<dbReference type="GO" id="GO:0016787">
    <property type="term" value="F:hydrolase activity"/>
    <property type="evidence" value="ECO:0007669"/>
    <property type="project" value="UniProtKB-KW"/>
</dbReference>
<gene>
    <name evidence="3" type="ORF">SAMN02745111_02127</name>
</gene>
<dbReference type="PANTHER" id="PTHR37842">
    <property type="match status" value="1"/>
</dbReference>
<evidence type="ECO:0000313" key="3">
    <source>
        <dbReference type="EMBL" id="SKA70831.1"/>
    </source>
</evidence>
<dbReference type="Pfam" id="PF15979">
    <property type="entry name" value="Glyco_hydro_115"/>
    <property type="match status" value="1"/>
</dbReference>
<dbReference type="GO" id="GO:0005975">
    <property type="term" value="P:carbohydrate metabolic process"/>
    <property type="evidence" value="ECO:0007669"/>
    <property type="project" value="UniProtKB-ARBA"/>
</dbReference>
<dbReference type="InterPro" id="IPR041437">
    <property type="entry name" value="GH115_C"/>
</dbReference>
<dbReference type="EMBL" id="FUXZ01000014">
    <property type="protein sequence ID" value="SKA70831.1"/>
    <property type="molecule type" value="Genomic_DNA"/>
</dbReference>
<dbReference type="RefSeq" id="WP_078766955.1">
    <property type="nucleotide sequence ID" value="NZ_FUXZ01000014.1"/>
</dbReference>
<name>A0A1T4W2A2_9FIRM</name>